<proteinExistence type="inferred from homology"/>
<comment type="similarity">
    <text evidence="1">Belongs to the HesB/IscA family.</text>
</comment>
<dbReference type="Pfam" id="PF01521">
    <property type="entry name" value="Fe-S_biosyn"/>
    <property type="match status" value="1"/>
</dbReference>
<dbReference type="InterPro" id="IPR016092">
    <property type="entry name" value="ATAP"/>
</dbReference>
<dbReference type="Gene3D" id="2.60.300.12">
    <property type="entry name" value="HesB-like domain"/>
    <property type="match status" value="1"/>
</dbReference>
<dbReference type="SUPFAM" id="SSF89360">
    <property type="entry name" value="HesB-like domain"/>
    <property type="match status" value="1"/>
</dbReference>
<protein>
    <submittedName>
        <fullName evidence="3">Iron-sulfur cluster insertion protein ErpA</fullName>
    </submittedName>
</protein>
<feature type="domain" description="Core" evidence="2">
    <location>
        <begin position="13"/>
        <end position="107"/>
    </location>
</feature>
<organism evidence="3">
    <name type="scientific">uncultured Woeseiaceae bacterium</name>
    <dbReference type="NCBI Taxonomy" id="1983305"/>
    <lineage>
        <taxon>Bacteria</taxon>
        <taxon>Pseudomonadati</taxon>
        <taxon>Pseudomonadota</taxon>
        <taxon>Gammaproteobacteria</taxon>
        <taxon>Woeseiales</taxon>
        <taxon>Woeseiaceae</taxon>
        <taxon>environmental samples</taxon>
    </lineage>
</organism>
<gene>
    <name evidence="3" type="primary">erpA</name>
    <name evidence="3" type="ORF">JTBM06_V1_330008</name>
</gene>
<dbReference type="GO" id="GO:0051537">
    <property type="term" value="F:2 iron, 2 sulfur cluster binding"/>
    <property type="evidence" value="ECO:0007669"/>
    <property type="project" value="TreeGrafter"/>
</dbReference>
<dbReference type="InterPro" id="IPR000361">
    <property type="entry name" value="ATAP_core_dom"/>
</dbReference>
<dbReference type="InterPro" id="IPR050322">
    <property type="entry name" value="Fe-S_cluster_asmbl/transfer"/>
</dbReference>
<evidence type="ECO:0000313" key="3">
    <source>
        <dbReference type="EMBL" id="VUX56145.1"/>
    </source>
</evidence>
<reference evidence="3" key="1">
    <citation type="submission" date="2019-07" db="EMBL/GenBank/DDBJ databases">
        <authorList>
            <person name="Weber M."/>
            <person name="Kostadinov I."/>
            <person name="Kostadinov D I."/>
        </authorList>
    </citation>
    <scope>NUCLEOTIDE SEQUENCE</scope>
    <source>
        <strain evidence="3">Gfbio:sag-sample-m06:053724c1-46a9-4a36-b237-ea2bf867836b</strain>
    </source>
</reference>
<name>A0A7D9H6M3_9GAMM</name>
<dbReference type="InterPro" id="IPR035903">
    <property type="entry name" value="HesB-like_dom_sf"/>
</dbReference>
<dbReference type="PANTHER" id="PTHR10072:SF41">
    <property type="entry name" value="IRON-SULFUR CLUSTER ASSEMBLY 1 HOMOLOG, MITOCHONDRIAL"/>
    <property type="match status" value="1"/>
</dbReference>
<dbReference type="PANTHER" id="PTHR10072">
    <property type="entry name" value="IRON-SULFUR CLUSTER ASSEMBLY PROTEIN"/>
    <property type="match status" value="1"/>
</dbReference>
<accession>A0A7D9H6M3</accession>
<evidence type="ECO:0000259" key="2">
    <source>
        <dbReference type="Pfam" id="PF01521"/>
    </source>
</evidence>
<dbReference type="NCBIfam" id="TIGR00049">
    <property type="entry name" value="iron-sulfur cluster assembly accessory protein"/>
    <property type="match status" value="1"/>
</dbReference>
<dbReference type="GO" id="GO:0016226">
    <property type="term" value="P:iron-sulfur cluster assembly"/>
    <property type="evidence" value="ECO:0007669"/>
    <property type="project" value="InterPro"/>
</dbReference>
<dbReference type="AlphaFoldDB" id="A0A7D9H6M3"/>
<sequence length="125" mass="13193">MAENLFNTRLSDEIKISPAAAAKLSSLIDDEEGVDGIRIYVSGEGCSGMSYAMTFVEKPNQYDCVLELGGMKMYVDPVALGFLEGVEIDHQTEGLNESFVFKNAFAKTGGSGTCGGCGGAGGNRY</sequence>
<dbReference type="GO" id="GO:0005737">
    <property type="term" value="C:cytoplasm"/>
    <property type="evidence" value="ECO:0007669"/>
    <property type="project" value="TreeGrafter"/>
</dbReference>
<dbReference type="EMBL" id="LR633967">
    <property type="protein sequence ID" value="VUX56145.1"/>
    <property type="molecule type" value="Genomic_DNA"/>
</dbReference>
<evidence type="ECO:0000256" key="1">
    <source>
        <dbReference type="ARBA" id="ARBA00006718"/>
    </source>
</evidence>